<evidence type="ECO:0000256" key="1">
    <source>
        <dbReference type="SAM" id="Phobius"/>
    </source>
</evidence>
<keyword evidence="1" id="KW-0812">Transmembrane</keyword>
<feature type="transmembrane region" description="Helical" evidence="1">
    <location>
        <begin position="82"/>
        <end position="106"/>
    </location>
</feature>
<dbReference type="Proteomes" id="UP000006299">
    <property type="component" value="Chromosome"/>
</dbReference>
<dbReference type="eggNOG" id="COG5523">
    <property type="taxonomic scope" value="Bacteria"/>
</dbReference>
<protein>
    <recommendedName>
        <fullName evidence="4">Integral membrane protein</fullName>
    </recommendedName>
</protein>
<feature type="transmembrane region" description="Helical" evidence="1">
    <location>
        <begin position="21"/>
        <end position="39"/>
    </location>
</feature>
<feature type="transmembrane region" description="Helical" evidence="1">
    <location>
        <begin position="211"/>
        <end position="241"/>
    </location>
</feature>
<reference evidence="2 3" key="1">
    <citation type="journal article" date="2012" name="J. Bacteriol.">
        <title>Complete genome sequence of Leuconostoc carnosum strain JB16, isolated from Kimchi.</title>
        <authorList>
            <person name="Jung J.Y."/>
            <person name="Lee S.H."/>
            <person name="Jeon C.O."/>
        </authorList>
    </citation>
    <scope>NUCLEOTIDE SEQUENCE [LARGE SCALE GENOMIC DNA]</scope>
    <source>
        <strain evidence="2 3">JB16</strain>
    </source>
</reference>
<evidence type="ECO:0000313" key="2">
    <source>
        <dbReference type="EMBL" id="AFT80935.1"/>
    </source>
</evidence>
<dbReference type="PATRIC" id="fig|1229758.3.peg.16"/>
<proteinExistence type="predicted"/>
<keyword evidence="1" id="KW-1133">Transmembrane helix</keyword>
<gene>
    <name evidence="2" type="ordered locus">C270_00080</name>
</gene>
<dbReference type="PANTHER" id="PTHR40076">
    <property type="entry name" value="MEMBRANE PROTEIN-RELATED"/>
    <property type="match status" value="1"/>
</dbReference>
<organism evidence="2 3">
    <name type="scientific">Leuconostoc carnosum (strain JB16)</name>
    <dbReference type="NCBI Taxonomy" id="1229758"/>
    <lineage>
        <taxon>Bacteria</taxon>
        <taxon>Bacillati</taxon>
        <taxon>Bacillota</taxon>
        <taxon>Bacilli</taxon>
        <taxon>Lactobacillales</taxon>
        <taxon>Lactobacillaceae</taxon>
        <taxon>Leuconostoc</taxon>
    </lineage>
</organism>
<dbReference type="InterPro" id="IPR010380">
    <property type="entry name" value="DUF975"/>
</dbReference>
<dbReference type="EMBL" id="CP003851">
    <property type="protein sequence ID" value="AFT80935.1"/>
    <property type="molecule type" value="Genomic_DNA"/>
</dbReference>
<sequence length="263" mass="30080">MITTHYIKRHAWLRVTKHFKTVFLISLIPMIFTVFGVTINHQTTIIDTRSYQNHVNIEGTLPNGANYNISSNELVHFLNDNWFVILIIGLLVLFITLLIGIILTAISDFFTESAISGLIDWRDDDRLPHDPIRAGLQLLTGVAFRIVLLRALYITLWSFLLIVPGIIKSFSYSQALYLYRDDLRAGRPIKSANAYIKSSQSLIYGYKGQLFVMYISLIGWYILNLITFGIANLFTLPYILVLRSEFYIALRATTPEPTKTTIL</sequence>
<dbReference type="AlphaFoldDB" id="K0D807"/>
<feature type="transmembrane region" description="Helical" evidence="1">
    <location>
        <begin position="147"/>
        <end position="167"/>
    </location>
</feature>
<evidence type="ECO:0000313" key="3">
    <source>
        <dbReference type="Proteomes" id="UP000006299"/>
    </source>
</evidence>
<evidence type="ECO:0008006" key="4">
    <source>
        <dbReference type="Google" id="ProtNLM"/>
    </source>
</evidence>
<keyword evidence="1" id="KW-0472">Membrane</keyword>
<dbReference type="PANTHER" id="PTHR40076:SF1">
    <property type="entry name" value="MEMBRANE PROTEIN"/>
    <property type="match status" value="1"/>
</dbReference>
<dbReference type="HOGENOM" id="CLU_045673_2_0_9"/>
<name>K0D807_LEUCJ</name>
<accession>K0D807</accession>
<dbReference type="Pfam" id="PF06161">
    <property type="entry name" value="DUF975"/>
    <property type="match status" value="1"/>
</dbReference>
<dbReference type="KEGG" id="lcn:C270_00080"/>
<keyword evidence="3" id="KW-1185">Reference proteome</keyword>